<evidence type="ECO:0000256" key="3">
    <source>
        <dbReference type="SAM" id="SignalP"/>
    </source>
</evidence>
<evidence type="ECO:0000259" key="4">
    <source>
        <dbReference type="PROSITE" id="PS51164"/>
    </source>
</evidence>
<dbReference type="OrthoDB" id="424610at2759"/>
<dbReference type="GO" id="GO:0005975">
    <property type="term" value="P:carbohydrate metabolic process"/>
    <property type="evidence" value="ECO:0007669"/>
    <property type="project" value="InterPro"/>
</dbReference>
<feature type="region of interest" description="Disordered" evidence="2">
    <location>
        <begin position="72"/>
        <end position="123"/>
    </location>
</feature>
<feature type="chain" id="PRO_5009162941" description="CBM1 domain-containing protein" evidence="3">
    <location>
        <begin position="27"/>
        <end position="223"/>
    </location>
</feature>
<feature type="domain" description="CBM1" evidence="4">
    <location>
        <begin position="122"/>
        <end position="159"/>
    </location>
</feature>
<name>A0A1E4SVZ1_9ASCO</name>
<sequence length="223" mass="22814">MLIKSKLLAVNILALSFLFTAQSADAARTTCVSNYGQCGGTTYTGATNCCNSNFYCSTQNAYWAGCESKTTSTTIAPTTGKTSTSTTCSTSSKTTSTSLKQTTSSSSTSTSTSCSTSTSSTSCVPNYSQCGGTTYTGATNCCNSNFYCSTQNAYWAGCETRTSTTLSVSTSASTSTSSSSTTSTISNSATGSSTSYCFVTGTYPSSSAVPSNIVYASCSTLNF</sequence>
<dbReference type="Pfam" id="PF00734">
    <property type="entry name" value="CBM_1"/>
    <property type="match status" value="2"/>
</dbReference>
<dbReference type="GO" id="GO:0005576">
    <property type="term" value="C:extracellular region"/>
    <property type="evidence" value="ECO:0007669"/>
    <property type="project" value="InterPro"/>
</dbReference>
<gene>
    <name evidence="5" type="ORF">CANARDRAFT_9242</name>
</gene>
<organism evidence="5 6">
    <name type="scientific">[Candida] arabinofermentans NRRL YB-2248</name>
    <dbReference type="NCBI Taxonomy" id="983967"/>
    <lineage>
        <taxon>Eukaryota</taxon>
        <taxon>Fungi</taxon>
        <taxon>Dikarya</taxon>
        <taxon>Ascomycota</taxon>
        <taxon>Saccharomycotina</taxon>
        <taxon>Pichiomycetes</taxon>
        <taxon>Pichiales</taxon>
        <taxon>Pichiaceae</taxon>
        <taxon>Ogataea</taxon>
        <taxon>Ogataea/Candida clade</taxon>
    </lineage>
</organism>
<evidence type="ECO:0000313" key="6">
    <source>
        <dbReference type="Proteomes" id="UP000094801"/>
    </source>
</evidence>
<protein>
    <recommendedName>
        <fullName evidence="4">CBM1 domain-containing protein</fullName>
    </recommendedName>
</protein>
<feature type="domain" description="CBM1" evidence="4">
    <location>
        <begin position="30"/>
        <end position="67"/>
    </location>
</feature>
<accession>A0A1E4SVZ1</accession>
<feature type="region of interest" description="Disordered" evidence="2">
    <location>
        <begin position="170"/>
        <end position="191"/>
    </location>
</feature>
<reference evidence="6" key="1">
    <citation type="submission" date="2016-04" db="EMBL/GenBank/DDBJ databases">
        <title>Comparative genomics of biotechnologically important yeasts.</title>
        <authorList>
            <consortium name="DOE Joint Genome Institute"/>
            <person name="Riley R."/>
            <person name="Haridas S."/>
            <person name="Wolfe K.H."/>
            <person name="Lopes M.R."/>
            <person name="Hittinger C.T."/>
            <person name="Goker M."/>
            <person name="Salamov A."/>
            <person name="Wisecaver J."/>
            <person name="Long T.M."/>
            <person name="Aerts A.L."/>
            <person name="Barry K."/>
            <person name="Choi C."/>
            <person name="Clum A."/>
            <person name="Coughlan A.Y."/>
            <person name="Deshpande S."/>
            <person name="Douglass A.P."/>
            <person name="Hanson S.J."/>
            <person name="Klenk H.-P."/>
            <person name="Labutti K."/>
            <person name="Lapidus A."/>
            <person name="Lindquist E."/>
            <person name="Lipzen A."/>
            <person name="Meier-Kolthoff J.P."/>
            <person name="Ohm R.A."/>
            <person name="Otillar R.P."/>
            <person name="Pangilinan J."/>
            <person name="Peng Y."/>
            <person name="Rokas A."/>
            <person name="Rosa C.A."/>
            <person name="Scheuner C."/>
            <person name="Sibirny A.A."/>
            <person name="Slot J.C."/>
            <person name="Stielow J.B."/>
            <person name="Sun H."/>
            <person name="Kurtzman C.P."/>
            <person name="Blackwell M."/>
            <person name="Grigoriev I.V."/>
            <person name="Jeffries T.W."/>
        </authorList>
    </citation>
    <scope>NUCLEOTIDE SEQUENCE [LARGE SCALE GENOMIC DNA]</scope>
    <source>
        <strain evidence="6">NRRL YB-2248</strain>
    </source>
</reference>
<dbReference type="EMBL" id="KV453861">
    <property type="protein sequence ID" value="ODV83675.1"/>
    <property type="molecule type" value="Genomic_DNA"/>
</dbReference>
<evidence type="ECO:0000256" key="2">
    <source>
        <dbReference type="SAM" id="MobiDB-lite"/>
    </source>
</evidence>
<keyword evidence="6" id="KW-1185">Reference proteome</keyword>
<dbReference type="SMART" id="SM00236">
    <property type="entry name" value="fCBD"/>
    <property type="match status" value="2"/>
</dbReference>
<feature type="non-terminal residue" evidence="5">
    <location>
        <position position="223"/>
    </location>
</feature>
<dbReference type="InterPro" id="IPR000254">
    <property type="entry name" value="CBD"/>
</dbReference>
<dbReference type="GO" id="GO:0030248">
    <property type="term" value="F:cellulose binding"/>
    <property type="evidence" value="ECO:0007669"/>
    <property type="project" value="InterPro"/>
</dbReference>
<evidence type="ECO:0000313" key="5">
    <source>
        <dbReference type="EMBL" id="ODV83675.1"/>
    </source>
</evidence>
<dbReference type="AlphaFoldDB" id="A0A1E4SVZ1"/>
<dbReference type="PROSITE" id="PS51164">
    <property type="entry name" value="CBM1_2"/>
    <property type="match status" value="2"/>
</dbReference>
<proteinExistence type="predicted"/>
<dbReference type="Proteomes" id="UP000094801">
    <property type="component" value="Unassembled WGS sequence"/>
</dbReference>
<keyword evidence="1 3" id="KW-0732">Signal</keyword>
<feature type="signal peptide" evidence="3">
    <location>
        <begin position="1"/>
        <end position="26"/>
    </location>
</feature>
<evidence type="ECO:0000256" key="1">
    <source>
        <dbReference type="ARBA" id="ARBA00022729"/>
    </source>
</evidence>